<dbReference type="Proteomes" id="UP001501116">
    <property type="component" value="Unassembled WGS sequence"/>
</dbReference>
<dbReference type="PANTHER" id="PTHR30244:SF34">
    <property type="entry name" value="DTDP-4-AMINO-4,6-DIDEOXYGALACTOSE TRANSAMINASE"/>
    <property type="match status" value="1"/>
</dbReference>
<accession>A0ABP5BXB8</accession>
<dbReference type="Gene3D" id="3.90.1150.10">
    <property type="entry name" value="Aspartate Aminotransferase, domain 1"/>
    <property type="match status" value="1"/>
</dbReference>
<dbReference type="RefSeq" id="WP_344416432.1">
    <property type="nucleotide sequence ID" value="NZ_BAAANN010000007.1"/>
</dbReference>
<comment type="caution">
    <text evidence="4">The sequence shown here is derived from an EMBL/GenBank/DDBJ whole genome shotgun (WGS) entry which is preliminary data.</text>
</comment>
<protein>
    <submittedName>
        <fullName evidence="4">UDP-4-amino-4, 6-dideoxy-N-acetyl-beta-L-altrosami ne transaminase</fullName>
    </submittedName>
</protein>
<dbReference type="InterPro" id="IPR000653">
    <property type="entry name" value="DegT/StrS_aminotransferase"/>
</dbReference>
<keyword evidence="5" id="KW-1185">Reference proteome</keyword>
<dbReference type="CDD" id="cd00616">
    <property type="entry name" value="AHBA_syn"/>
    <property type="match status" value="1"/>
</dbReference>
<dbReference type="Gene3D" id="3.40.640.10">
    <property type="entry name" value="Type I PLP-dependent aspartate aminotransferase-like (Major domain)"/>
    <property type="match status" value="1"/>
</dbReference>
<dbReference type="InterPro" id="IPR015424">
    <property type="entry name" value="PyrdxlP-dep_Trfase"/>
</dbReference>
<evidence type="ECO:0000256" key="3">
    <source>
        <dbReference type="RuleBase" id="RU004508"/>
    </source>
</evidence>
<proteinExistence type="inferred from homology"/>
<organism evidence="4 5">
    <name type="scientific">Amycolatopsis minnesotensis</name>
    <dbReference type="NCBI Taxonomy" id="337894"/>
    <lineage>
        <taxon>Bacteria</taxon>
        <taxon>Bacillati</taxon>
        <taxon>Actinomycetota</taxon>
        <taxon>Actinomycetes</taxon>
        <taxon>Pseudonocardiales</taxon>
        <taxon>Pseudonocardiaceae</taxon>
        <taxon>Amycolatopsis</taxon>
    </lineage>
</organism>
<name>A0ABP5BXB8_9PSEU</name>
<dbReference type="InterPro" id="IPR015421">
    <property type="entry name" value="PyrdxlP-dep_Trfase_major"/>
</dbReference>
<keyword evidence="2" id="KW-0045">Antibiotic biosynthesis</keyword>
<sequence length="375" mass="40262">MGDFLPYGRQSVVDEDVEAVAAVLRGDWLTTGPAVARFESDLAGHTGGVPAVAVTSGTAALHAAYAAAGLRDGDEVVTSPMTFVATAATAVLQGAKVVFADVEADTANLDPAAAKAAVTSRTKVVAAVDYAGHPAELDELKAVAGDALLLEDAAHSIGGAWHGRPVGSIADLTTFSFFPTKNLTTAEGGAVVAAGALLERARAFRNHGLVRDKAAQRYPGEGPWHQEVHEFGLNYRLPDVLCALGSSQLERLASFKRRRAEIHARYTEAFADLDGVRTPVCRDGADPVWHLYALRVLDGRRRAMFDHLRELGIGVQVNYIPAYWHPVFEDLGYRRGLCPNAERFYAEELSLPLFPALTESDVDRVIDGVRAFFRA</sequence>
<evidence type="ECO:0000313" key="5">
    <source>
        <dbReference type="Proteomes" id="UP001501116"/>
    </source>
</evidence>
<evidence type="ECO:0000313" key="4">
    <source>
        <dbReference type="EMBL" id="GAA1952780.1"/>
    </source>
</evidence>
<dbReference type="Pfam" id="PF01041">
    <property type="entry name" value="DegT_DnrJ_EryC1"/>
    <property type="match status" value="1"/>
</dbReference>
<dbReference type="EMBL" id="BAAANN010000007">
    <property type="protein sequence ID" value="GAA1952780.1"/>
    <property type="molecule type" value="Genomic_DNA"/>
</dbReference>
<comment type="cofactor">
    <cofactor evidence="1">
        <name>pyridoxal 5'-phosphate</name>
        <dbReference type="ChEBI" id="CHEBI:597326"/>
    </cofactor>
</comment>
<evidence type="ECO:0000256" key="1">
    <source>
        <dbReference type="ARBA" id="ARBA00001933"/>
    </source>
</evidence>
<dbReference type="PIRSF" id="PIRSF000390">
    <property type="entry name" value="PLP_StrS"/>
    <property type="match status" value="1"/>
</dbReference>
<keyword evidence="3" id="KW-0663">Pyridoxal phosphate</keyword>
<comment type="similarity">
    <text evidence="3">Belongs to the DegT/DnrJ/EryC1 family.</text>
</comment>
<dbReference type="InterPro" id="IPR015422">
    <property type="entry name" value="PyrdxlP-dep_Trfase_small"/>
</dbReference>
<reference evidence="5" key="1">
    <citation type="journal article" date="2019" name="Int. J. Syst. Evol. Microbiol.">
        <title>The Global Catalogue of Microorganisms (GCM) 10K type strain sequencing project: providing services to taxonomists for standard genome sequencing and annotation.</title>
        <authorList>
            <consortium name="The Broad Institute Genomics Platform"/>
            <consortium name="The Broad Institute Genome Sequencing Center for Infectious Disease"/>
            <person name="Wu L."/>
            <person name="Ma J."/>
        </authorList>
    </citation>
    <scope>NUCLEOTIDE SEQUENCE [LARGE SCALE GENOMIC DNA]</scope>
    <source>
        <strain evidence="5">JCM 14545</strain>
    </source>
</reference>
<dbReference type="SUPFAM" id="SSF53383">
    <property type="entry name" value="PLP-dependent transferases"/>
    <property type="match status" value="1"/>
</dbReference>
<gene>
    <name evidence="4" type="primary">pseC</name>
    <name evidence="4" type="ORF">GCM10009754_22360</name>
</gene>
<dbReference type="PANTHER" id="PTHR30244">
    <property type="entry name" value="TRANSAMINASE"/>
    <property type="match status" value="1"/>
</dbReference>
<evidence type="ECO:0000256" key="2">
    <source>
        <dbReference type="ARBA" id="ARBA00023194"/>
    </source>
</evidence>